<dbReference type="Proteomes" id="UP000050482">
    <property type="component" value="Unassembled WGS sequence"/>
</dbReference>
<evidence type="ECO:0000313" key="6">
    <source>
        <dbReference type="Proteomes" id="UP000050482"/>
    </source>
</evidence>
<dbReference type="GO" id="GO:0005524">
    <property type="term" value="F:ATP binding"/>
    <property type="evidence" value="ECO:0007669"/>
    <property type="project" value="UniProtKB-KW"/>
</dbReference>
<dbReference type="PROSITE" id="PS00211">
    <property type="entry name" value="ABC_TRANSPORTER_1"/>
    <property type="match status" value="1"/>
</dbReference>
<dbReference type="InterPro" id="IPR003593">
    <property type="entry name" value="AAA+_ATPase"/>
</dbReference>
<reference evidence="5 6" key="1">
    <citation type="submission" date="2015-09" db="EMBL/GenBank/DDBJ databases">
        <title>Draft genome sequence of Alicyclobacillus ferrooxydans DSM 22381.</title>
        <authorList>
            <person name="Hemp J."/>
        </authorList>
    </citation>
    <scope>NUCLEOTIDE SEQUENCE [LARGE SCALE GENOMIC DNA]</scope>
    <source>
        <strain evidence="5 6">TC-34</strain>
    </source>
</reference>
<dbReference type="PANTHER" id="PTHR42939">
    <property type="entry name" value="ABC TRANSPORTER ATP-BINDING PROTEIN ALBC-RELATED"/>
    <property type="match status" value="1"/>
</dbReference>
<evidence type="ECO:0000256" key="1">
    <source>
        <dbReference type="ARBA" id="ARBA00022448"/>
    </source>
</evidence>
<dbReference type="SUPFAM" id="SSF52540">
    <property type="entry name" value="P-loop containing nucleoside triphosphate hydrolases"/>
    <property type="match status" value="1"/>
</dbReference>
<protein>
    <recommendedName>
        <fullName evidence="4">ABC transporter domain-containing protein</fullName>
    </recommendedName>
</protein>
<evidence type="ECO:0000256" key="2">
    <source>
        <dbReference type="ARBA" id="ARBA00022741"/>
    </source>
</evidence>
<dbReference type="AlphaFoldDB" id="A0A0P9D0N0"/>
<dbReference type="EMBL" id="LJCO01000008">
    <property type="protein sequence ID" value="KPV45601.1"/>
    <property type="molecule type" value="Genomic_DNA"/>
</dbReference>
<sequence length="256" mass="28683">MQLKREKRGFGVLEATGLRKEFGHKVAVEDVSFTLNKGELFGFLGPNGAGKTTTIRMLVGLLRPTRGEIQVAGVDLQRRPMEAKRRLGYVPDRPMVHDKLTGREFLRFMASLYDLPARAVDEADHWLEQFDLTESADDLISTYSHGMKQKIGLIGQLIHEPEVLLLDEPTVGLDPKSARTLRNVLNGLCAKGVTVLISTHLLPIAEMMCHRVGIMDRGRLIAIGSIAELQERYHTESNLEDLFLRLTEAAEGERRT</sequence>
<gene>
    <name evidence="5" type="ORF">AN477_01360</name>
</gene>
<dbReference type="Gene3D" id="3.40.50.300">
    <property type="entry name" value="P-loop containing nucleotide triphosphate hydrolases"/>
    <property type="match status" value="1"/>
</dbReference>
<dbReference type="PROSITE" id="PS50893">
    <property type="entry name" value="ABC_TRANSPORTER_2"/>
    <property type="match status" value="1"/>
</dbReference>
<name>A0A0P9D0N0_9BACL</name>
<evidence type="ECO:0000256" key="3">
    <source>
        <dbReference type="ARBA" id="ARBA00022840"/>
    </source>
</evidence>
<dbReference type="STRING" id="471514.AN477_01360"/>
<evidence type="ECO:0000313" key="5">
    <source>
        <dbReference type="EMBL" id="KPV45601.1"/>
    </source>
</evidence>
<proteinExistence type="predicted"/>
<evidence type="ECO:0000259" key="4">
    <source>
        <dbReference type="PROSITE" id="PS50893"/>
    </source>
</evidence>
<dbReference type="PATRIC" id="fig|471514.4.peg.266"/>
<keyword evidence="1" id="KW-0813">Transport</keyword>
<accession>A0A0P9D0N0</accession>
<keyword evidence="2" id="KW-0547">Nucleotide-binding</keyword>
<dbReference type="GO" id="GO:0016887">
    <property type="term" value="F:ATP hydrolysis activity"/>
    <property type="evidence" value="ECO:0007669"/>
    <property type="project" value="InterPro"/>
</dbReference>
<dbReference type="PANTHER" id="PTHR42939:SF1">
    <property type="entry name" value="ABC TRANSPORTER ATP-BINDING PROTEIN ALBC-RELATED"/>
    <property type="match status" value="1"/>
</dbReference>
<feature type="domain" description="ABC transporter" evidence="4">
    <location>
        <begin position="13"/>
        <end position="242"/>
    </location>
</feature>
<dbReference type="InterPro" id="IPR027417">
    <property type="entry name" value="P-loop_NTPase"/>
</dbReference>
<dbReference type="OrthoDB" id="2290519at2"/>
<dbReference type="Pfam" id="PF00005">
    <property type="entry name" value="ABC_tran"/>
    <property type="match status" value="1"/>
</dbReference>
<dbReference type="InterPro" id="IPR051782">
    <property type="entry name" value="ABC_Transporter_VariousFunc"/>
</dbReference>
<dbReference type="CDD" id="cd03230">
    <property type="entry name" value="ABC_DR_subfamily_A"/>
    <property type="match status" value="1"/>
</dbReference>
<keyword evidence="3" id="KW-0067">ATP-binding</keyword>
<organism evidence="5 6">
    <name type="scientific">Alicyclobacillus ferrooxydans</name>
    <dbReference type="NCBI Taxonomy" id="471514"/>
    <lineage>
        <taxon>Bacteria</taxon>
        <taxon>Bacillati</taxon>
        <taxon>Bacillota</taxon>
        <taxon>Bacilli</taxon>
        <taxon>Bacillales</taxon>
        <taxon>Alicyclobacillaceae</taxon>
        <taxon>Alicyclobacillus</taxon>
    </lineage>
</organism>
<dbReference type="InterPro" id="IPR017871">
    <property type="entry name" value="ABC_transporter-like_CS"/>
</dbReference>
<comment type="caution">
    <text evidence="5">The sequence shown here is derived from an EMBL/GenBank/DDBJ whole genome shotgun (WGS) entry which is preliminary data.</text>
</comment>
<dbReference type="SMART" id="SM00382">
    <property type="entry name" value="AAA"/>
    <property type="match status" value="1"/>
</dbReference>
<keyword evidence="6" id="KW-1185">Reference proteome</keyword>
<dbReference type="InterPro" id="IPR003439">
    <property type="entry name" value="ABC_transporter-like_ATP-bd"/>
</dbReference>